<feature type="compositionally biased region" description="Polar residues" evidence="1">
    <location>
        <begin position="19"/>
        <end position="33"/>
    </location>
</feature>
<proteinExistence type="predicted"/>
<dbReference type="EMBL" id="PDCK01000040">
    <property type="protein sequence ID" value="PRQ54321.1"/>
    <property type="molecule type" value="Genomic_DNA"/>
</dbReference>
<gene>
    <name evidence="2" type="ORF">RchiOBHm_Chr2g0176191</name>
</gene>
<feature type="compositionally biased region" description="Basic and acidic residues" evidence="1">
    <location>
        <begin position="58"/>
        <end position="92"/>
    </location>
</feature>
<evidence type="ECO:0000313" key="2">
    <source>
        <dbReference type="EMBL" id="PRQ54321.1"/>
    </source>
</evidence>
<dbReference type="Proteomes" id="UP000238479">
    <property type="component" value="Chromosome 2"/>
</dbReference>
<feature type="region of interest" description="Disordered" evidence="1">
    <location>
        <begin position="1"/>
        <end position="101"/>
    </location>
</feature>
<dbReference type="AlphaFoldDB" id="A0A2P6S6K8"/>
<keyword evidence="3" id="KW-1185">Reference proteome</keyword>
<accession>A0A2P6S6K8</accession>
<dbReference type="OrthoDB" id="1166319at2759"/>
<sequence>MGCGISRFGRNYVGADDQSPASESKPQPQQVVDSVNGVKEKESSPSPSPSSAPALGLERPEIERIKLDRPKSKEGADNNDNNKHGHEQRDDSIFNYPRSPSFREYCTDSEIRFGVDSSPDNDGDDIDTSGTSRKICKSAMSSPTPNTRDTLVLQPGSNGELATEAKDESKGRTSTLSTTGLKIRNVLGNKWGRNSGASRIRSYFQVSSWHRAPFFTKSVAKAE</sequence>
<name>A0A2P6S6K8_ROSCH</name>
<feature type="region of interest" description="Disordered" evidence="1">
    <location>
        <begin position="113"/>
        <end position="175"/>
    </location>
</feature>
<reference evidence="2 3" key="1">
    <citation type="journal article" date="2018" name="Nat. Genet.">
        <title>The Rosa genome provides new insights in the design of modern roses.</title>
        <authorList>
            <person name="Bendahmane M."/>
        </authorList>
    </citation>
    <scope>NUCLEOTIDE SEQUENCE [LARGE SCALE GENOMIC DNA]</scope>
    <source>
        <strain evidence="3">cv. Old Blush</strain>
    </source>
</reference>
<feature type="compositionally biased region" description="Polar residues" evidence="1">
    <location>
        <begin position="139"/>
        <end position="149"/>
    </location>
</feature>
<organism evidence="2 3">
    <name type="scientific">Rosa chinensis</name>
    <name type="common">China rose</name>
    <dbReference type="NCBI Taxonomy" id="74649"/>
    <lineage>
        <taxon>Eukaryota</taxon>
        <taxon>Viridiplantae</taxon>
        <taxon>Streptophyta</taxon>
        <taxon>Embryophyta</taxon>
        <taxon>Tracheophyta</taxon>
        <taxon>Spermatophyta</taxon>
        <taxon>Magnoliopsida</taxon>
        <taxon>eudicotyledons</taxon>
        <taxon>Gunneridae</taxon>
        <taxon>Pentapetalae</taxon>
        <taxon>rosids</taxon>
        <taxon>fabids</taxon>
        <taxon>Rosales</taxon>
        <taxon>Rosaceae</taxon>
        <taxon>Rosoideae</taxon>
        <taxon>Rosoideae incertae sedis</taxon>
        <taxon>Rosa</taxon>
    </lineage>
</organism>
<comment type="caution">
    <text evidence="2">The sequence shown here is derived from an EMBL/GenBank/DDBJ whole genome shotgun (WGS) entry which is preliminary data.</text>
</comment>
<evidence type="ECO:0000313" key="3">
    <source>
        <dbReference type="Proteomes" id="UP000238479"/>
    </source>
</evidence>
<dbReference type="Gramene" id="PRQ54321">
    <property type="protein sequence ID" value="PRQ54321"/>
    <property type="gene ID" value="RchiOBHm_Chr2g0176191"/>
</dbReference>
<evidence type="ECO:0000256" key="1">
    <source>
        <dbReference type="SAM" id="MobiDB-lite"/>
    </source>
</evidence>
<protein>
    <submittedName>
        <fullName evidence="2">Uncharacterized protein</fullName>
    </submittedName>
</protein>